<dbReference type="AlphaFoldDB" id="V6LU93"/>
<dbReference type="VEuPathDB" id="GiardiaDB:SS50377_26306"/>
<protein>
    <submittedName>
        <fullName evidence="1">Uncharacterized protein</fullName>
    </submittedName>
</protein>
<dbReference type="EMBL" id="AUWU02000006">
    <property type="protein sequence ID" value="KAH0572099.1"/>
    <property type="molecule type" value="Genomic_DNA"/>
</dbReference>
<dbReference type="Proteomes" id="UP000018208">
    <property type="component" value="Unassembled WGS sequence"/>
</dbReference>
<sequence>MSENFNSVLNMLFPDDTEPPYIKEILQQADRPITAGIGAEKNSIKQDTAMRMNNTLNVLKIAHKKNFDFSVRKQQNWTGKHQVQKIQGDSAKIIKKNKGFDRFAAFK</sequence>
<accession>V6LU93</accession>
<dbReference type="EMBL" id="KI546035">
    <property type="protein sequence ID" value="EST47828.1"/>
    <property type="molecule type" value="Genomic_DNA"/>
</dbReference>
<evidence type="ECO:0000313" key="2">
    <source>
        <dbReference type="EMBL" id="KAH0572099.1"/>
    </source>
</evidence>
<proteinExistence type="predicted"/>
<organism evidence="1">
    <name type="scientific">Spironucleus salmonicida</name>
    <dbReference type="NCBI Taxonomy" id="348837"/>
    <lineage>
        <taxon>Eukaryota</taxon>
        <taxon>Metamonada</taxon>
        <taxon>Diplomonadida</taxon>
        <taxon>Hexamitidae</taxon>
        <taxon>Hexamitinae</taxon>
        <taxon>Spironucleus</taxon>
    </lineage>
</organism>
<name>V6LU93_9EUKA</name>
<evidence type="ECO:0000313" key="3">
    <source>
        <dbReference type="Proteomes" id="UP000018208"/>
    </source>
</evidence>
<reference evidence="1 2" key="1">
    <citation type="journal article" date="2014" name="PLoS Genet.">
        <title>The Genome of Spironucleus salmonicida Highlights a Fish Pathogen Adapted to Fluctuating Environments.</title>
        <authorList>
            <person name="Xu F."/>
            <person name="Jerlstrom-Hultqvist J."/>
            <person name="Einarsson E."/>
            <person name="Astvaldsson A."/>
            <person name="Svard S.G."/>
            <person name="Andersson J.O."/>
        </authorList>
    </citation>
    <scope>NUCLEOTIDE SEQUENCE</scope>
    <source>
        <strain evidence="2">ATCC 50377</strain>
    </source>
</reference>
<keyword evidence="3" id="KW-1185">Reference proteome</keyword>
<evidence type="ECO:0000313" key="1">
    <source>
        <dbReference type="EMBL" id="EST47828.1"/>
    </source>
</evidence>
<reference evidence="2" key="2">
    <citation type="submission" date="2020-12" db="EMBL/GenBank/DDBJ databases">
        <title>New Spironucleus salmonicida genome in near-complete chromosomes.</title>
        <authorList>
            <person name="Xu F."/>
            <person name="Kurt Z."/>
            <person name="Jimenez-Gonzalez A."/>
            <person name="Astvaldsson A."/>
            <person name="Andersson J.O."/>
            <person name="Svard S.G."/>
        </authorList>
    </citation>
    <scope>NUCLEOTIDE SEQUENCE</scope>
    <source>
        <strain evidence="2">ATCC 50377</strain>
    </source>
</reference>
<gene>
    <name evidence="1" type="ORF">SS50377_12229</name>
    <name evidence="2" type="ORF">SS50377_26306</name>
</gene>